<feature type="transmembrane region" description="Helical" evidence="1">
    <location>
        <begin position="65"/>
        <end position="85"/>
    </location>
</feature>
<accession>A0A4Z0MJX3</accession>
<comment type="caution">
    <text evidence="2">The sequence shown here is derived from an EMBL/GenBank/DDBJ whole genome shotgun (WGS) entry which is preliminary data.</text>
</comment>
<name>A0A4Z0MJX3_9BACT</name>
<keyword evidence="1" id="KW-0812">Transmembrane</keyword>
<dbReference type="Proteomes" id="UP000298284">
    <property type="component" value="Unassembled WGS sequence"/>
</dbReference>
<feature type="transmembrane region" description="Helical" evidence="1">
    <location>
        <begin position="106"/>
        <end position="129"/>
    </location>
</feature>
<reference evidence="2 3" key="1">
    <citation type="submission" date="2019-04" db="EMBL/GenBank/DDBJ databases">
        <authorList>
            <person name="Feng G."/>
            <person name="Zhang J."/>
            <person name="Zhu H."/>
        </authorList>
    </citation>
    <scope>NUCLEOTIDE SEQUENCE [LARGE SCALE GENOMIC DNA]</scope>
    <source>
        <strain evidence="2 3">JCM 19491</strain>
    </source>
</reference>
<keyword evidence="3" id="KW-1185">Reference proteome</keyword>
<keyword evidence="1" id="KW-0472">Membrane</keyword>
<keyword evidence="1" id="KW-1133">Transmembrane helix</keyword>
<dbReference type="AlphaFoldDB" id="A0A4Z0MJX3"/>
<evidence type="ECO:0000313" key="3">
    <source>
        <dbReference type="Proteomes" id="UP000298284"/>
    </source>
</evidence>
<dbReference type="GO" id="GO:0016740">
    <property type="term" value="F:transferase activity"/>
    <property type="evidence" value="ECO:0007669"/>
    <property type="project" value="UniProtKB-KW"/>
</dbReference>
<dbReference type="OrthoDB" id="9785031at2"/>
<protein>
    <submittedName>
        <fullName evidence="2">CDP-alcohol phosphatidyltransferase</fullName>
    </submittedName>
</protein>
<evidence type="ECO:0000313" key="2">
    <source>
        <dbReference type="EMBL" id="TGD79650.1"/>
    </source>
</evidence>
<evidence type="ECO:0000256" key="1">
    <source>
        <dbReference type="SAM" id="Phobius"/>
    </source>
</evidence>
<gene>
    <name evidence="2" type="ORF">EU557_15640</name>
</gene>
<sequence length="171" mass="18858">MRGLIAALVGTRLLTEIVDGFVARRLGVAAHKLRQLNAGVDTVFMLCGAGRAVCLWPRFLPDNALALGVVLWFEALAYVVSYVKFRKEEALQTVGAKLWALLLRAFLVQLLLTGQAGGLFAACVAVGVLSRLEMVVILCVLRTWTAEVPSLYQVLQLRRGKAIRRYRYLNG</sequence>
<proteinExistence type="predicted"/>
<keyword evidence="2" id="KW-0808">Transferase</keyword>
<dbReference type="RefSeq" id="WP_135531396.1">
    <property type="nucleotide sequence ID" value="NZ_SRKZ01000004.1"/>
</dbReference>
<dbReference type="EMBL" id="SRKZ01000004">
    <property type="protein sequence ID" value="TGD79650.1"/>
    <property type="molecule type" value="Genomic_DNA"/>
</dbReference>
<organism evidence="2 3">
    <name type="scientific">Hymenobacter wooponensis</name>
    <dbReference type="NCBI Taxonomy" id="1525360"/>
    <lineage>
        <taxon>Bacteria</taxon>
        <taxon>Pseudomonadati</taxon>
        <taxon>Bacteroidota</taxon>
        <taxon>Cytophagia</taxon>
        <taxon>Cytophagales</taxon>
        <taxon>Hymenobacteraceae</taxon>
        <taxon>Hymenobacter</taxon>
    </lineage>
</organism>